<dbReference type="SMART" id="SM00422">
    <property type="entry name" value="HTH_MERR"/>
    <property type="match status" value="1"/>
</dbReference>
<dbReference type="PANTHER" id="PTHR30204">
    <property type="entry name" value="REDOX-CYCLING DRUG-SENSING TRANSCRIPTIONAL ACTIVATOR SOXR"/>
    <property type="match status" value="1"/>
</dbReference>
<dbReference type="GO" id="GO:0003700">
    <property type="term" value="F:DNA-binding transcription factor activity"/>
    <property type="evidence" value="ECO:0007669"/>
    <property type="project" value="InterPro"/>
</dbReference>
<evidence type="ECO:0000313" key="7">
    <source>
        <dbReference type="Proteomes" id="UP000286482"/>
    </source>
</evidence>
<dbReference type="OrthoDB" id="9802039at2"/>
<reference evidence="6 7" key="1">
    <citation type="submission" date="2018-09" db="EMBL/GenBank/DDBJ databases">
        <authorList>
            <person name="Wang Z."/>
        </authorList>
    </citation>
    <scope>NUCLEOTIDE SEQUENCE [LARGE SCALE GENOMIC DNA]</scope>
    <source>
        <strain evidence="6 7">ALS 81</strain>
    </source>
</reference>
<dbReference type="Pfam" id="PF06445">
    <property type="entry name" value="GyrI-like"/>
    <property type="match status" value="1"/>
</dbReference>
<keyword evidence="1" id="KW-0678">Repressor</keyword>
<name>A0A420ENH9_9ALTE</name>
<dbReference type="InterPro" id="IPR011256">
    <property type="entry name" value="Reg_factor_effector_dom_sf"/>
</dbReference>
<keyword evidence="4" id="KW-0804">Transcription</keyword>
<dbReference type="InterPro" id="IPR010499">
    <property type="entry name" value="AraC_E-bd"/>
</dbReference>
<dbReference type="RefSeq" id="WP_120353031.1">
    <property type="nucleotide sequence ID" value="NZ_RAQO01000001.1"/>
</dbReference>
<evidence type="ECO:0000256" key="4">
    <source>
        <dbReference type="ARBA" id="ARBA00023163"/>
    </source>
</evidence>
<keyword evidence="3" id="KW-0238">DNA-binding</keyword>
<dbReference type="PROSITE" id="PS50937">
    <property type="entry name" value="HTH_MERR_2"/>
    <property type="match status" value="1"/>
</dbReference>
<evidence type="ECO:0000256" key="1">
    <source>
        <dbReference type="ARBA" id="ARBA00022491"/>
    </source>
</evidence>
<evidence type="ECO:0000313" key="6">
    <source>
        <dbReference type="EMBL" id="RKF22228.1"/>
    </source>
</evidence>
<proteinExistence type="predicted"/>
<dbReference type="SUPFAM" id="SSF55136">
    <property type="entry name" value="Probable bacterial effector-binding domain"/>
    <property type="match status" value="1"/>
</dbReference>
<dbReference type="PANTHER" id="PTHR30204:SF69">
    <property type="entry name" value="MERR-FAMILY TRANSCRIPTIONAL REGULATOR"/>
    <property type="match status" value="1"/>
</dbReference>
<dbReference type="GO" id="GO:0003677">
    <property type="term" value="F:DNA binding"/>
    <property type="evidence" value="ECO:0007669"/>
    <property type="project" value="UniProtKB-KW"/>
</dbReference>
<sequence length="266" mass="30399">MYTIGEFSKITAITIKALRHYHEKGVLVPAHIDMDSGYRFYSEREIELAKVISTMKSMKFTLAEITDLLKSVKDESDLRDLLEQKKNSIDQDIVKLSLISEAIDQVLVKENSVEKGLSYSNQITIEELGQQQVLICDWEGEYRETGKAMAKLYRVAGRQLNGAPFNQYFRAEFQERAKFQSCLPIKKPMDTDTAQSLLVGGCFVSLVHEGSYESIGIAYKRVFDYIKEQDLKTELPIREVYLKGPGMIFKGNSKKYRTQILVPVLD</sequence>
<dbReference type="InterPro" id="IPR000551">
    <property type="entry name" value="MerR-type_HTH_dom"/>
</dbReference>
<organism evidence="6 7">
    <name type="scientific">Alginatibacterium sediminis</name>
    <dbReference type="NCBI Taxonomy" id="2164068"/>
    <lineage>
        <taxon>Bacteria</taxon>
        <taxon>Pseudomonadati</taxon>
        <taxon>Pseudomonadota</taxon>
        <taxon>Gammaproteobacteria</taxon>
        <taxon>Alteromonadales</taxon>
        <taxon>Alteromonadaceae</taxon>
        <taxon>Alginatibacterium</taxon>
    </lineage>
</organism>
<dbReference type="EMBL" id="RAQO01000001">
    <property type="protein sequence ID" value="RKF22228.1"/>
    <property type="molecule type" value="Genomic_DNA"/>
</dbReference>
<dbReference type="InterPro" id="IPR047057">
    <property type="entry name" value="MerR_fam"/>
</dbReference>
<keyword evidence="2" id="KW-0805">Transcription regulation</keyword>
<dbReference type="SMART" id="SM00871">
    <property type="entry name" value="AraC_E_bind"/>
    <property type="match status" value="1"/>
</dbReference>
<dbReference type="AlphaFoldDB" id="A0A420ENH9"/>
<dbReference type="SUPFAM" id="SSF46955">
    <property type="entry name" value="Putative DNA-binding domain"/>
    <property type="match status" value="1"/>
</dbReference>
<comment type="caution">
    <text evidence="6">The sequence shown here is derived from an EMBL/GenBank/DDBJ whole genome shotgun (WGS) entry which is preliminary data.</text>
</comment>
<evidence type="ECO:0000259" key="5">
    <source>
        <dbReference type="PROSITE" id="PS50937"/>
    </source>
</evidence>
<evidence type="ECO:0000256" key="3">
    <source>
        <dbReference type="ARBA" id="ARBA00023125"/>
    </source>
</evidence>
<dbReference type="InterPro" id="IPR009061">
    <property type="entry name" value="DNA-bd_dom_put_sf"/>
</dbReference>
<keyword evidence="7" id="KW-1185">Reference proteome</keyword>
<dbReference type="Proteomes" id="UP000286482">
    <property type="component" value="Unassembled WGS sequence"/>
</dbReference>
<dbReference type="Pfam" id="PF13411">
    <property type="entry name" value="MerR_1"/>
    <property type="match status" value="1"/>
</dbReference>
<feature type="domain" description="HTH merR-type" evidence="5">
    <location>
        <begin position="1"/>
        <end position="71"/>
    </location>
</feature>
<evidence type="ECO:0000256" key="2">
    <source>
        <dbReference type="ARBA" id="ARBA00023015"/>
    </source>
</evidence>
<protein>
    <submittedName>
        <fullName evidence="6">MerR family transcriptional regulator</fullName>
    </submittedName>
</protein>
<gene>
    <name evidence="6" type="ORF">DBZ36_00865</name>
</gene>
<dbReference type="Gene3D" id="1.10.1660.10">
    <property type="match status" value="1"/>
</dbReference>
<dbReference type="InterPro" id="IPR029442">
    <property type="entry name" value="GyrI-like"/>
</dbReference>
<accession>A0A420ENH9</accession>
<dbReference type="Gene3D" id="3.20.80.10">
    <property type="entry name" value="Regulatory factor, effector binding domain"/>
    <property type="match status" value="1"/>
</dbReference>